<feature type="repeat" description="TPR" evidence="3">
    <location>
        <begin position="586"/>
        <end position="619"/>
    </location>
</feature>
<dbReference type="InterPro" id="IPR019734">
    <property type="entry name" value="TPR_rpt"/>
</dbReference>
<dbReference type="GO" id="GO:0006401">
    <property type="term" value="P:RNA catabolic process"/>
    <property type="evidence" value="ECO:0007669"/>
    <property type="project" value="InterPro"/>
</dbReference>
<gene>
    <name evidence="4" type="ORF">L798_12443</name>
</gene>
<sequence length="1322" mass="149779">MDAKEIKLSLKDARDAIKDKDFKTALQQCKAVLKSDRNNYTALVLFGVALQNSDQKDQAPKAFRKAIEVSPKQILAWQGLASYYEKEKTDHETDQKELLPVYQQLISLESDEAKVEEICNKLVLLALKLPCVEQCVEILMAEGKHYSPEKQKMIRRTLASILMQEKDLSSKLAAVLETCLGIIVKESSSENIEEYYKKYLRLLYKNKKITLLLEEARHMHLLYPDSEFPLEWICKVYSEQTAQGAEESNMIENNIEEYYKKLEALNSKSSMALLAKGAELFKNKNFIEACDALTQVIRVFPQSSYVWILLCQCYLHTHCYSDAEHCAKEALKTIMKQAIDENFLLTILVKSLSLQNEEEKLTEAVDKCSKILLKDPGNLGIMESLTRAHIMLGNENEAKKCLQAVQSEGRSTVAVALLSSLSLKRQNKLKEAVEQLDAAVLQEPSSAELWLELGKLHWEEERYNLSLAALLKATKLDPHCYSCYVYLGHYYSLSAKDLDKARRCYQKAFRLNPHCREAGAALSDIYRLQMNPEANIQLLTYVTQTSGFAKAKWAWLRLGLHHTEQGNHQEAISSFLSAIRADPTDSHCWESLADAYYERGAYTAALKSYQRVLELEPDAVYPAFQMGTIKQIVGSYEESIEEFKNLLSKNPTYVPALKGLGETCLYLGGSYFSRQLLGCCRDSCQDAVDALSKAVGEHKDLSCLWKLLGDACTLVAQLPERYSHLCIKRWITHPSGCEGERELLLLDKENVFQQGVRCYCRALSLSPNNSLIWHDVAHVYHLQANYMQSSNVKKQLQEHALAAVKKSILLDSKDWKHWNLLGVIAASVELSNLDLAQHAFIKSIQLENNNAITWTNLGTLYLYLNEIHLAHEAFKVAQRFEPSYTESWIGQALIAETLNHEDAMDLFRHTTQLGIHMESCIGYSHCVLSTLKTSTNQNDPNYIYSIEKMYAIPVAENAMVWYTGHITENACAYNMLGLLLERQQLYRGAAEAFERAQKLLKTDEDSALSDMVHSNHGRILVQLHQYEDAICHYQEVKKADFIIQCGLSLAYYKAKKFEDSYTAYETALEWLAPTDGLKSHVLVAMAAVAYMCQGVEDSKTLLFECIKLKPPSVQGLFAFCSLGMLHSDLTLAELALKELEPHKDGPEYVSHIAVFKAYIHFLQGRSAEAIRALSSTVHRHPGQPSLWLALALLLLHLYSECKPSGAARCAQVAMALGRNMMDVSKVMSLVSLSHLLSGSAVESLRSSQKAVHMFPDIPENWIVLIASFMPRCFHQHSSEDALWLKCLIGHVRRKLDASRQMSQWLSNYERKVTLIAEEYRKQ</sequence>
<dbReference type="PANTHER" id="PTHR15704">
    <property type="entry name" value="SUPERKILLER 3 PROTEIN-RELATED"/>
    <property type="match status" value="1"/>
</dbReference>
<feature type="repeat" description="TPR" evidence="3">
    <location>
        <begin position="851"/>
        <end position="884"/>
    </location>
</feature>
<dbReference type="eggNOG" id="KOG1127">
    <property type="taxonomic scope" value="Eukaryota"/>
</dbReference>
<dbReference type="EMBL" id="KK852942">
    <property type="protein sequence ID" value="KDR13502.1"/>
    <property type="molecule type" value="Genomic_DNA"/>
</dbReference>
<dbReference type="PROSITE" id="PS50293">
    <property type="entry name" value="TPR_REGION"/>
    <property type="match status" value="1"/>
</dbReference>
<dbReference type="GO" id="GO:0055087">
    <property type="term" value="C:Ski complex"/>
    <property type="evidence" value="ECO:0007669"/>
    <property type="project" value="InterPro"/>
</dbReference>
<feature type="repeat" description="TPR" evidence="3">
    <location>
        <begin position="40"/>
        <end position="73"/>
    </location>
</feature>
<organism evidence="4 5">
    <name type="scientific">Zootermopsis nevadensis</name>
    <name type="common">Dampwood termite</name>
    <dbReference type="NCBI Taxonomy" id="136037"/>
    <lineage>
        <taxon>Eukaryota</taxon>
        <taxon>Metazoa</taxon>
        <taxon>Ecdysozoa</taxon>
        <taxon>Arthropoda</taxon>
        <taxon>Hexapoda</taxon>
        <taxon>Insecta</taxon>
        <taxon>Pterygota</taxon>
        <taxon>Neoptera</taxon>
        <taxon>Polyneoptera</taxon>
        <taxon>Dictyoptera</taxon>
        <taxon>Blattodea</taxon>
        <taxon>Blattoidea</taxon>
        <taxon>Termitoidae</taxon>
        <taxon>Termopsidae</taxon>
        <taxon>Zootermopsis</taxon>
    </lineage>
</organism>
<protein>
    <submittedName>
        <fullName evidence="4">Tetratricopeptide repeat protein 37</fullName>
    </submittedName>
</protein>
<dbReference type="SMART" id="SM00028">
    <property type="entry name" value="TPR"/>
    <property type="match status" value="14"/>
</dbReference>
<keyword evidence="2 3" id="KW-0802">TPR repeat</keyword>
<dbReference type="Proteomes" id="UP000027135">
    <property type="component" value="Unassembled WGS sequence"/>
</dbReference>
<dbReference type="OMA" id="CQWELDP"/>
<evidence type="ECO:0000313" key="5">
    <source>
        <dbReference type="Proteomes" id="UP000027135"/>
    </source>
</evidence>
<evidence type="ECO:0000313" key="4">
    <source>
        <dbReference type="EMBL" id="KDR13502.1"/>
    </source>
</evidence>
<dbReference type="InParanoid" id="A0A067QUE4"/>
<dbReference type="Pfam" id="PF13181">
    <property type="entry name" value="TPR_8"/>
    <property type="match status" value="2"/>
</dbReference>
<keyword evidence="1" id="KW-0677">Repeat</keyword>
<evidence type="ECO:0000256" key="3">
    <source>
        <dbReference type="PROSITE-ProRule" id="PRU00339"/>
    </source>
</evidence>
<dbReference type="PANTHER" id="PTHR15704:SF7">
    <property type="entry name" value="SUPERKILLER COMPLEX PROTEIN 3"/>
    <property type="match status" value="1"/>
</dbReference>
<name>A0A067QUE4_ZOONE</name>
<dbReference type="InterPro" id="IPR039226">
    <property type="entry name" value="Ski3/TTC37"/>
</dbReference>
<dbReference type="Gene3D" id="1.25.40.10">
    <property type="entry name" value="Tetratricopeptide repeat domain"/>
    <property type="match status" value="7"/>
</dbReference>
<dbReference type="FunCoup" id="A0A067QUE4">
    <property type="interactions" value="808"/>
</dbReference>
<proteinExistence type="predicted"/>
<accession>A0A067QUE4</accession>
<evidence type="ECO:0000256" key="2">
    <source>
        <dbReference type="ARBA" id="ARBA00022803"/>
    </source>
</evidence>
<dbReference type="SUPFAM" id="SSF48452">
    <property type="entry name" value="TPR-like"/>
    <property type="match status" value="6"/>
</dbReference>
<feature type="repeat" description="TPR" evidence="3">
    <location>
        <begin position="447"/>
        <end position="480"/>
    </location>
</feature>
<dbReference type="OrthoDB" id="421075at2759"/>
<dbReference type="Pfam" id="PF13432">
    <property type="entry name" value="TPR_16"/>
    <property type="match status" value="2"/>
</dbReference>
<evidence type="ECO:0000256" key="1">
    <source>
        <dbReference type="ARBA" id="ARBA00022737"/>
    </source>
</evidence>
<dbReference type="InterPro" id="IPR011990">
    <property type="entry name" value="TPR-like_helical_dom_sf"/>
</dbReference>
<dbReference type="PROSITE" id="PS50005">
    <property type="entry name" value="TPR"/>
    <property type="match status" value="5"/>
</dbReference>
<keyword evidence="5" id="KW-1185">Reference proteome</keyword>
<dbReference type="STRING" id="136037.A0A067QUE4"/>
<reference evidence="4 5" key="1">
    <citation type="journal article" date="2014" name="Nat. Commun.">
        <title>Molecular traces of alternative social organization in a termite genome.</title>
        <authorList>
            <person name="Terrapon N."/>
            <person name="Li C."/>
            <person name="Robertson H.M."/>
            <person name="Ji L."/>
            <person name="Meng X."/>
            <person name="Booth W."/>
            <person name="Chen Z."/>
            <person name="Childers C.P."/>
            <person name="Glastad K.M."/>
            <person name="Gokhale K."/>
            <person name="Gowin J."/>
            <person name="Gronenberg W."/>
            <person name="Hermansen R.A."/>
            <person name="Hu H."/>
            <person name="Hunt B.G."/>
            <person name="Huylmans A.K."/>
            <person name="Khalil S.M."/>
            <person name="Mitchell R.D."/>
            <person name="Munoz-Torres M.C."/>
            <person name="Mustard J.A."/>
            <person name="Pan H."/>
            <person name="Reese J.T."/>
            <person name="Scharf M.E."/>
            <person name="Sun F."/>
            <person name="Vogel H."/>
            <person name="Xiao J."/>
            <person name="Yang W."/>
            <person name="Yang Z."/>
            <person name="Yang Z."/>
            <person name="Zhou J."/>
            <person name="Zhu J."/>
            <person name="Brent C.S."/>
            <person name="Elsik C.G."/>
            <person name="Goodisman M.A."/>
            <person name="Liberles D.A."/>
            <person name="Roe R.M."/>
            <person name="Vargo E.L."/>
            <person name="Vilcinskas A."/>
            <person name="Wang J."/>
            <person name="Bornberg-Bauer E."/>
            <person name="Korb J."/>
            <person name="Zhang G."/>
            <person name="Liebig J."/>
        </authorList>
    </citation>
    <scope>NUCLEOTIDE SEQUENCE [LARGE SCALE GENOMIC DNA]</scope>
    <source>
        <tissue evidence="4">Whole organism</tissue>
    </source>
</reference>
<feature type="repeat" description="TPR" evidence="3">
    <location>
        <begin position="552"/>
        <end position="585"/>
    </location>
</feature>